<dbReference type="SUPFAM" id="SSF88713">
    <property type="entry name" value="Glycoside hydrolase/deacetylase"/>
    <property type="match status" value="1"/>
</dbReference>
<keyword evidence="4" id="KW-0378">Hydrolase</keyword>
<keyword evidence="2" id="KW-0472">Membrane</keyword>
<dbReference type="PROSITE" id="PS51677">
    <property type="entry name" value="NODB"/>
    <property type="match status" value="1"/>
</dbReference>
<feature type="transmembrane region" description="Helical" evidence="2">
    <location>
        <begin position="7"/>
        <end position="28"/>
    </location>
</feature>
<dbReference type="Gene3D" id="3.20.20.370">
    <property type="entry name" value="Glycoside hydrolase/deacetylase"/>
    <property type="match status" value="1"/>
</dbReference>
<dbReference type="EMBL" id="JBFMIA010000009">
    <property type="protein sequence ID" value="MEW9502334.1"/>
    <property type="molecule type" value="Genomic_DNA"/>
</dbReference>
<reference evidence="4 5" key="1">
    <citation type="journal article" date="1979" name="Int. J. Syst. Evol. Microbiol.">
        <title>Bacillus globisporus subsp. marinus subsp. nov.</title>
        <authorList>
            <person name="Liu H."/>
        </authorList>
    </citation>
    <scope>NUCLEOTIDE SEQUENCE [LARGE SCALE GENOMIC DNA]</scope>
    <source>
        <strain evidence="4 5">DSM 1297</strain>
    </source>
</reference>
<dbReference type="InterPro" id="IPR050248">
    <property type="entry name" value="Polysacc_deacetylase_ArnD"/>
</dbReference>
<dbReference type="InterPro" id="IPR002509">
    <property type="entry name" value="NODB_dom"/>
</dbReference>
<dbReference type="InterPro" id="IPR011330">
    <property type="entry name" value="Glyco_hydro/deAcase_b/a-brl"/>
</dbReference>
<evidence type="ECO:0000259" key="3">
    <source>
        <dbReference type="PROSITE" id="PS51677"/>
    </source>
</evidence>
<dbReference type="RefSeq" id="WP_367779827.1">
    <property type="nucleotide sequence ID" value="NZ_JBFMIA010000009.1"/>
</dbReference>
<evidence type="ECO:0000313" key="4">
    <source>
        <dbReference type="EMBL" id="MEW9502334.1"/>
    </source>
</evidence>
<evidence type="ECO:0000256" key="2">
    <source>
        <dbReference type="SAM" id="Phobius"/>
    </source>
</evidence>
<keyword evidence="2" id="KW-0812">Transmembrane</keyword>
<dbReference type="CDD" id="cd10944">
    <property type="entry name" value="CE4_SmPgdA_like"/>
    <property type="match status" value="1"/>
</dbReference>
<protein>
    <submittedName>
        <fullName evidence="4">Polysaccharide deacetylase family protein</fullName>
        <ecNumber evidence="4">3.-.-.-</ecNumber>
    </submittedName>
</protein>
<dbReference type="Proteomes" id="UP001556040">
    <property type="component" value="Unassembled WGS sequence"/>
</dbReference>
<comment type="caution">
    <text evidence="4">The sequence shown here is derived from an EMBL/GenBank/DDBJ whole genome shotgun (WGS) entry which is preliminary data.</text>
</comment>
<organism evidence="4 5">
    <name type="scientific">Jeotgalibacillus marinus</name>
    <dbReference type="NCBI Taxonomy" id="86667"/>
    <lineage>
        <taxon>Bacteria</taxon>
        <taxon>Bacillati</taxon>
        <taxon>Bacillota</taxon>
        <taxon>Bacilli</taxon>
        <taxon>Bacillales</taxon>
        <taxon>Caryophanaceae</taxon>
        <taxon>Jeotgalibacillus</taxon>
    </lineage>
</organism>
<keyword evidence="2" id="KW-1133">Transmembrane helix</keyword>
<dbReference type="PANTHER" id="PTHR10587">
    <property type="entry name" value="GLYCOSYL TRANSFERASE-RELATED"/>
    <property type="match status" value="1"/>
</dbReference>
<gene>
    <name evidence="4" type="ORF">AB1471_11060</name>
</gene>
<accession>A0ABV3Q4R3</accession>
<feature type="domain" description="NodB homology" evidence="3">
    <location>
        <begin position="84"/>
        <end position="265"/>
    </location>
</feature>
<evidence type="ECO:0000313" key="5">
    <source>
        <dbReference type="Proteomes" id="UP001556040"/>
    </source>
</evidence>
<dbReference type="Pfam" id="PF01522">
    <property type="entry name" value="Polysacc_deac_1"/>
    <property type="match status" value="1"/>
</dbReference>
<sequence>MRQNRKTFIFRGLLICISIGLLIIAISINDVNQDSSSSIQNAVAKNKESFDDTVDKNDVVTDDDQEDNDDVVTDDSQAKNEDKKVAYLTFDDGPDNISGELLDLLNEYDAKATFFMIEPRMKDHPNEVQRMVDDGHGVGLHGVTHDQTEFYKSSQSILNEINKGNQTLKEITGIDTVLIRTPYGSFPCMTEEYRETVKNNGFKMWDWHVDSEDWKFKGSDYVPYTINQIEEWNQDVVILLHEQSTTVQYLRKLLDYLTENNFDLEKLDGTMQPFQF</sequence>
<feature type="region of interest" description="Disordered" evidence="1">
    <location>
        <begin position="54"/>
        <end position="78"/>
    </location>
</feature>
<dbReference type="GO" id="GO:0016787">
    <property type="term" value="F:hydrolase activity"/>
    <property type="evidence" value="ECO:0007669"/>
    <property type="project" value="UniProtKB-KW"/>
</dbReference>
<name>A0ABV3Q4R3_9BACL</name>
<proteinExistence type="predicted"/>
<feature type="compositionally biased region" description="Acidic residues" evidence="1">
    <location>
        <begin position="60"/>
        <end position="73"/>
    </location>
</feature>
<keyword evidence="5" id="KW-1185">Reference proteome</keyword>
<dbReference type="EC" id="3.-.-.-" evidence="4"/>
<dbReference type="PANTHER" id="PTHR10587:SF125">
    <property type="entry name" value="POLYSACCHARIDE DEACETYLASE YHEN-RELATED"/>
    <property type="match status" value="1"/>
</dbReference>
<evidence type="ECO:0000256" key="1">
    <source>
        <dbReference type="SAM" id="MobiDB-lite"/>
    </source>
</evidence>